<sequence>MSDPRCLILGILDDGWDGLSAAGRERLAASRVVIGARRTLDLVAPHLGSEVELRDMDGALGKTPEWVRAALGDHLPVTVLATGDPLCHGIARFLIDRIGAASVEVLPAPSTIAIACARLKKPWQDAAIRSCHGADAGEWHTGATPGHGLYGLVRAVAEHARVATFTSPHNSPDRIARALLAAGYGDELCISVAARLCLPDEEIFADLTLRETAARKFPDPNIVVIDRVTAPAPRAVFGFEDGDFVQRQPEKGLITKLEARAVSLAKLGLRADSVVWDIGAGSGSVGLEASRIARLGHVWAIEKNTGDAANARENAQRLQATNYTLVEGKAPDGLDAWPDPDAVFIGGSGGELAQLIELCLARLRPAGRLVMNFVTLENLATATTALAAAGAEWEVTMLSAARSQPILDMHRLAAQNPVWIVTAYKALPINARSGGVMSG</sequence>
<keyword evidence="2" id="KW-0169">Cobalamin biosynthesis</keyword>
<dbReference type="NCBIfam" id="TIGR02467">
    <property type="entry name" value="CbiE"/>
    <property type="match status" value="1"/>
</dbReference>
<dbReference type="InterPro" id="IPR029063">
    <property type="entry name" value="SAM-dependent_MTases_sf"/>
</dbReference>
<dbReference type="InterPro" id="IPR050714">
    <property type="entry name" value="Cobalamin_biosynth_MTase"/>
</dbReference>
<dbReference type="SUPFAM" id="SSF53790">
    <property type="entry name" value="Tetrapyrrole methylase"/>
    <property type="match status" value="1"/>
</dbReference>
<dbReference type="Pfam" id="PF00590">
    <property type="entry name" value="TP_methylase"/>
    <property type="match status" value="1"/>
</dbReference>
<dbReference type="InterPro" id="IPR014777">
    <property type="entry name" value="4pyrrole_Mease_sub1"/>
</dbReference>
<dbReference type="OrthoDB" id="9787825at2"/>
<dbReference type="UniPathway" id="UPA00148"/>
<evidence type="ECO:0000313" key="8">
    <source>
        <dbReference type="Proteomes" id="UP000186819"/>
    </source>
</evidence>
<keyword evidence="3 7" id="KW-0489">Methyltransferase</keyword>
<dbReference type="AlphaFoldDB" id="A0A1N6N386"/>
<dbReference type="Gene3D" id="3.40.1010.10">
    <property type="entry name" value="Cobalt-precorrin-4 Transmethylase, Domain 1"/>
    <property type="match status" value="1"/>
</dbReference>
<dbReference type="InterPro" id="IPR035996">
    <property type="entry name" value="4pyrrol_Methylase_sf"/>
</dbReference>
<organism evidence="7 8">
    <name type="scientific">Aromatoleum tolulyticum</name>
    <dbReference type="NCBI Taxonomy" id="34027"/>
    <lineage>
        <taxon>Bacteria</taxon>
        <taxon>Pseudomonadati</taxon>
        <taxon>Pseudomonadota</taxon>
        <taxon>Betaproteobacteria</taxon>
        <taxon>Rhodocyclales</taxon>
        <taxon>Rhodocyclaceae</taxon>
        <taxon>Aromatoleum</taxon>
    </lineage>
</organism>
<dbReference type="Proteomes" id="UP000186819">
    <property type="component" value="Unassembled WGS sequence"/>
</dbReference>
<dbReference type="CDD" id="cd02440">
    <property type="entry name" value="AdoMet_MTases"/>
    <property type="match status" value="1"/>
</dbReference>
<evidence type="ECO:0000256" key="3">
    <source>
        <dbReference type="ARBA" id="ARBA00022603"/>
    </source>
</evidence>
<dbReference type="InterPro" id="IPR006365">
    <property type="entry name" value="Cbl_synth_CobL"/>
</dbReference>
<dbReference type="STRING" id="34027.SAMN05421829_10131"/>
<evidence type="ECO:0000313" key="7">
    <source>
        <dbReference type="EMBL" id="SIP86512.1"/>
    </source>
</evidence>
<keyword evidence="8" id="KW-1185">Reference proteome</keyword>
<dbReference type="PANTHER" id="PTHR43182">
    <property type="entry name" value="COBALT-PRECORRIN-6B C(15)-METHYLTRANSFERASE (DECARBOXYLATING)"/>
    <property type="match status" value="1"/>
</dbReference>
<proteinExistence type="predicted"/>
<dbReference type="GO" id="GO:0009236">
    <property type="term" value="P:cobalamin biosynthetic process"/>
    <property type="evidence" value="ECO:0007669"/>
    <property type="project" value="UniProtKB-UniPathway"/>
</dbReference>
<evidence type="ECO:0000256" key="4">
    <source>
        <dbReference type="ARBA" id="ARBA00022679"/>
    </source>
</evidence>
<dbReference type="InterPro" id="IPR012818">
    <property type="entry name" value="CbiE"/>
</dbReference>
<evidence type="ECO:0000259" key="6">
    <source>
        <dbReference type="Pfam" id="PF00590"/>
    </source>
</evidence>
<dbReference type="CDD" id="cd11644">
    <property type="entry name" value="Precorrin-6Y-MT"/>
    <property type="match status" value="1"/>
</dbReference>
<feature type="domain" description="Tetrapyrrole methylase" evidence="6">
    <location>
        <begin position="9"/>
        <end position="206"/>
    </location>
</feature>
<dbReference type="RefSeq" id="WP_076600510.1">
    <property type="nucleotide sequence ID" value="NZ_FTMD01000001.1"/>
</dbReference>
<dbReference type="SUPFAM" id="SSF53335">
    <property type="entry name" value="S-adenosyl-L-methionine-dependent methyltransferases"/>
    <property type="match status" value="1"/>
</dbReference>
<evidence type="ECO:0000256" key="2">
    <source>
        <dbReference type="ARBA" id="ARBA00022573"/>
    </source>
</evidence>
<protein>
    <submittedName>
        <fullName evidence="7">Precorrin-6Y C5,15-methyltransferase (Decarboxylating)</fullName>
    </submittedName>
</protein>
<accession>A0A1N6N386</accession>
<evidence type="ECO:0000256" key="1">
    <source>
        <dbReference type="ARBA" id="ARBA00004953"/>
    </source>
</evidence>
<reference evidence="8" key="1">
    <citation type="submission" date="2017-01" db="EMBL/GenBank/DDBJ databases">
        <authorList>
            <person name="Varghese N."/>
            <person name="Submissions S."/>
        </authorList>
    </citation>
    <scope>NUCLEOTIDE SEQUENCE [LARGE SCALE GENOMIC DNA]</scope>
    <source>
        <strain evidence="8">ATCC 51758</strain>
    </source>
</reference>
<name>A0A1N6N386_9RHOO</name>
<dbReference type="NCBIfam" id="TIGR02469">
    <property type="entry name" value="CbiT"/>
    <property type="match status" value="1"/>
</dbReference>
<dbReference type="GO" id="GO:0008276">
    <property type="term" value="F:protein methyltransferase activity"/>
    <property type="evidence" value="ECO:0007669"/>
    <property type="project" value="InterPro"/>
</dbReference>
<dbReference type="PIRSF" id="PIRSF036428">
    <property type="entry name" value="CobL"/>
    <property type="match status" value="1"/>
</dbReference>
<dbReference type="EMBL" id="FTMD01000001">
    <property type="protein sequence ID" value="SIP86512.1"/>
    <property type="molecule type" value="Genomic_DNA"/>
</dbReference>
<comment type="pathway">
    <text evidence="1">Cofactor biosynthesis; adenosylcobalamin biosynthesis.</text>
</comment>
<keyword evidence="4 7" id="KW-0808">Transferase</keyword>
<evidence type="ECO:0000256" key="5">
    <source>
        <dbReference type="ARBA" id="ARBA00022691"/>
    </source>
</evidence>
<dbReference type="InterPro" id="IPR014008">
    <property type="entry name" value="Cbl_synth_MTase_CbiT"/>
</dbReference>
<dbReference type="InterPro" id="IPR000878">
    <property type="entry name" value="4pyrrol_Mease"/>
</dbReference>
<keyword evidence="5" id="KW-0949">S-adenosyl-L-methionine</keyword>
<dbReference type="GO" id="GO:0032259">
    <property type="term" value="P:methylation"/>
    <property type="evidence" value="ECO:0007669"/>
    <property type="project" value="UniProtKB-KW"/>
</dbReference>
<dbReference type="Gene3D" id="3.40.50.150">
    <property type="entry name" value="Vaccinia Virus protein VP39"/>
    <property type="match status" value="1"/>
</dbReference>
<gene>
    <name evidence="7" type="ORF">SAMN05421829_10131</name>
</gene>
<dbReference type="PANTHER" id="PTHR43182:SF1">
    <property type="entry name" value="COBALT-PRECORRIN-7 C(5)-METHYLTRANSFERASE"/>
    <property type="match status" value="1"/>
</dbReference>